<accession>A0ABT9YKH2</accession>
<dbReference type="PROSITE" id="PS50977">
    <property type="entry name" value="HTH_TETR_2"/>
    <property type="match status" value="1"/>
</dbReference>
<comment type="caution">
    <text evidence="5">The sequence shown here is derived from an EMBL/GenBank/DDBJ whole genome shotgun (WGS) entry which is preliminary data.</text>
</comment>
<dbReference type="EMBL" id="JAUSUA010000005">
    <property type="protein sequence ID" value="MDQ0208368.1"/>
    <property type="molecule type" value="Genomic_DNA"/>
</dbReference>
<feature type="DNA-binding region" description="H-T-H motif" evidence="3">
    <location>
        <begin position="25"/>
        <end position="44"/>
    </location>
</feature>
<dbReference type="PANTHER" id="PTHR43479">
    <property type="entry name" value="ACREF/ENVCD OPERON REPRESSOR-RELATED"/>
    <property type="match status" value="1"/>
</dbReference>
<dbReference type="Pfam" id="PF00440">
    <property type="entry name" value="TetR_N"/>
    <property type="match status" value="1"/>
</dbReference>
<dbReference type="Gene3D" id="1.10.357.10">
    <property type="entry name" value="Tetracycline Repressor, domain 2"/>
    <property type="match status" value="1"/>
</dbReference>
<evidence type="ECO:0000256" key="1">
    <source>
        <dbReference type="ARBA" id="ARBA00022491"/>
    </source>
</evidence>
<dbReference type="RefSeq" id="WP_306984387.1">
    <property type="nucleotide sequence ID" value="NZ_JAUSUA010000005.1"/>
</dbReference>
<organism evidence="5 6">
    <name type="scientific">Alkalicoccobacillus murimartini</name>
    <dbReference type="NCBI Taxonomy" id="171685"/>
    <lineage>
        <taxon>Bacteria</taxon>
        <taxon>Bacillati</taxon>
        <taxon>Bacillota</taxon>
        <taxon>Bacilli</taxon>
        <taxon>Bacillales</taxon>
        <taxon>Bacillaceae</taxon>
        <taxon>Alkalicoccobacillus</taxon>
    </lineage>
</organism>
<dbReference type="InterPro" id="IPR050624">
    <property type="entry name" value="HTH-type_Tx_Regulator"/>
</dbReference>
<protein>
    <submittedName>
        <fullName evidence="5">AcrR family transcriptional regulator</fullName>
    </submittedName>
</protein>
<dbReference type="InterPro" id="IPR001647">
    <property type="entry name" value="HTH_TetR"/>
</dbReference>
<feature type="domain" description="HTH tetR-type" evidence="4">
    <location>
        <begin position="2"/>
        <end position="62"/>
    </location>
</feature>
<dbReference type="Gene3D" id="1.10.10.60">
    <property type="entry name" value="Homeodomain-like"/>
    <property type="match status" value="1"/>
</dbReference>
<keyword evidence="6" id="KW-1185">Reference proteome</keyword>
<name>A0ABT9YKH2_9BACI</name>
<dbReference type="InterPro" id="IPR009057">
    <property type="entry name" value="Homeodomain-like_sf"/>
</dbReference>
<keyword evidence="1" id="KW-0678">Repressor</keyword>
<evidence type="ECO:0000313" key="5">
    <source>
        <dbReference type="EMBL" id="MDQ0208368.1"/>
    </source>
</evidence>
<dbReference type="SUPFAM" id="SSF46689">
    <property type="entry name" value="Homeodomain-like"/>
    <property type="match status" value="1"/>
</dbReference>
<evidence type="ECO:0000256" key="2">
    <source>
        <dbReference type="ARBA" id="ARBA00023125"/>
    </source>
</evidence>
<evidence type="ECO:0000313" key="6">
    <source>
        <dbReference type="Proteomes" id="UP001225034"/>
    </source>
</evidence>
<proteinExistence type="predicted"/>
<dbReference type="Proteomes" id="UP001225034">
    <property type="component" value="Unassembled WGS sequence"/>
</dbReference>
<sequence>MIMTSDEIKKAALFSFGRNGFDGASLSKIAEEVGIKKQSIYTHYKSKDDLFLTVLEDSLNNDLTYLTNWAEQYKEESLHDFLFSYLQQLSQRFEEEDSFRFGLRISFFPPDHLYDDVMEMVMAFESRCEEIFILKFDHAMNDQTIHIEDTRSAVLAYLSILDAIFVELVYGKTERATLKMNAIWKIYWRGIAK</sequence>
<evidence type="ECO:0000256" key="3">
    <source>
        <dbReference type="PROSITE-ProRule" id="PRU00335"/>
    </source>
</evidence>
<dbReference type="PANTHER" id="PTHR43479:SF11">
    <property type="entry name" value="ACREF_ENVCD OPERON REPRESSOR-RELATED"/>
    <property type="match status" value="1"/>
</dbReference>
<reference evidence="5 6" key="1">
    <citation type="submission" date="2023-07" db="EMBL/GenBank/DDBJ databases">
        <title>Genomic Encyclopedia of Type Strains, Phase IV (KMG-IV): sequencing the most valuable type-strain genomes for metagenomic binning, comparative biology and taxonomic classification.</title>
        <authorList>
            <person name="Goeker M."/>
        </authorList>
    </citation>
    <scope>NUCLEOTIDE SEQUENCE [LARGE SCALE GENOMIC DNA]</scope>
    <source>
        <strain evidence="5 6">DSM 19154</strain>
    </source>
</reference>
<evidence type="ECO:0000259" key="4">
    <source>
        <dbReference type="PROSITE" id="PS50977"/>
    </source>
</evidence>
<dbReference type="PRINTS" id="PR00455">
    <property type="entry name" value="HTHTETR"/>
</dbReference>
<gene>
    <name evidence="5" type="ORF">J2S05_003179</name>
</gene>
<keyword evidence="2 3" id="KW-0238">DNA-binding</keyword>